<accession>A0A5B7EZ93</accession>
<evidence type="ECO:0000313" key="2">
    <source>
        <dbReference type="Proteomes" id="UP000324222"/>
    </source>
</evidence>
<proteinExistence type="predicted"/>
<dbReference type="EMBL" id="VSRR010004677">
    <property type="protein sequence ID" value="MPC40400.1"/>
    <property type="molecule type" value="Genomic_DNA"/>
</dbReference>
<dbReference type="AlphaFoldDB" id="A0A5B7EZ93"/>
<reference evidence="1 2" key="1">
    <citation type="submission" date="2019-05" db="EMBL/GenBank/DDBJ databases">
        <title>Another draft genome of Portunus trituberculatus and its Hox gene families provides insights of decapod evolution.</title>
        <authorList>
            <person name="Jeong J.-H."/>
            <person name="Song I."/>
            <person name="Kim S."/>
            <person name="Choi T."/>
            <person name="Kim D."/>
            <person name="Ryu S."/>
            <person name="Kim W."/>
        </authorList>
    </citation>
    <scope>NUCLEOTIDE SEQUENCE [LARGE SCALE GENOMIC DNA]</scope>
    <source>
        <tissue evidence="1">Muscle</tissue>
    </source>
</reference>
<evidence type="ECO:0000313" key="1">
    <source>
        <dbReference type="EMBL" id="MPC40400.1"/>
    </source>
</evidence>
<gene>
    <name evidence="1" type="ORF">E2C01_033955</name>
</gene>
<sequence>MGCTLPTHMLPYIAHTFPPQCSTCNVTLSVEHILLHYVRYREERRPLSVYCQSRGLPLTQTTLLGDEHPDVVDRLMIYLTETNLIREL</sequence>
<protein>
    <submittedName>
        <fullName evidence="1">Uncharacterized protein</fullName>
    </submittedName>
</protein>
<organism evidence="1 2">
    <name type="scientific">Portunus trituberculatus</name>
    <name type="common">Swimming crab</name>
    <name type="synonym">Neptunus trituberculatus</name>
    <dbReference type="NCBI Taxonomy" id="210409"/>
    <lineage>
        <taxon>Eukaryota</taxon>
        <taxon>Metazoa</taxon>
        <taxon>Ecdysozoa</taxon>
        <taxon>Arthropoda</taxon>
        <taxon>Crustacea</taxon>
        <taxon>Multicrustacea</taxon>
        <taxon>Malacostraca</taxon>
        <taxon>Eumalacostraca</taxon>
        <taxon>Eucarida</taxon>
        <taxon>Decapoda</taxon>
        <taxon>Pleocyemata</taxon>
        <taxon>Brachyura</taxon>
        <taxon>Eubrachyura</taxon>
        <taxon>Portunoidea</taxon>
        <taxon>Portunidae</taxon>
        <taxon>Portuninae</taxon>
        <taxon>Portunus</taxon>
    </lineage>
</organism>
<dbReference type="Proteomes" id="UP000324222">
    <property type="component" value="Unassembled WGS sequence"/>
</dbReference>
<name>A0A5B7EZ93_PORTR</name>
<comment type="caution">
    <text evidence="1">The sequence shown here is derived from an EMBL/GenBank/DDBJ whole genome shotgun (WGS) entry which is preliminary data.</text>
</comment>
<keyword evidence="2" id="KW-1185">Reference proteome</keyword>